<reference evidence="2 3" key="1">
    <citation type="submission" date="2017-11" db="EMBL/GenBank/DDBJ databases">
        <title>Genome-resolved metagenomics identifies genetic mobility, metabolic interactions, and unexpected diversity in perchlorate-reducing communities.</title>
        <authorList>
            <person name="Barnum T.P."/>
            <person name="Figueroa I.A."/>
            <person name="Carlstrom C.I."/>
            <person name="Lucas L.N."/>
            <person name="Engelbrektson A.L."/>
            <person name="Coates J.D."/>
        </authorList>
    </citation>
    <scope>NUCLEOTIDE SEQUENCE [LARGE SCALE GENOMIC DNA]</scope>
    <source>
        <strain evidence="2">BM706</strain>
    </source>
</reference>
<dbReference type="InterPro" id="IPR016152">
    <property type="entry name" value="PTrfase/Anion_transptr"/>
</dbReference>
<dbReference type="Proteomes" id="UP000234857">
    <property type="component" value="Unassembled WGS sequence"/>
</dbReference>
<evidence type="ECO:0000313" key="3">
    <source>
        <dbReference type="Proteomes" id="UP000234857"/>
    </source>
</evidence>
<sequence>MIKLSDYIRKENIVCSLGSDLRVSVNTLITSMIKDREPECSLNDFEDKFSDLITIDLKNGFLISHSRRNDLKNIHVGLITFEKKTYYKKMQVKAVFCILVPNNMNRAYLSILAHISRLFSRPKAEEIFSCDNVDNIIDFVKEMEG</sequence>
<dbReference type="Gene3D" id="3.40.930.10">
    <property type="entry name" value="Mannitol-specific EII, Chain A"/>
    <property type="match status" value="1"/>
</dbReference>
<dbReference type="AlphaFoldDB" id="A0A2N5ZGC2"/>
<organism evidence="2 3">
    <name type="scientific">Muiribacterium halophilum</name>
    <dbReference type="NCBI Taxonomy" id="2053465"/>
    <lineage>
        <taxon>Bacteria</taxon>
        <taxon>Candidatus Muiribacteriota</taxon>
        <taxon>Candidatus Muiribacteriia</taxon>
        <taxon>Candidatus Muiribacteriales</taxon>
        <taxon>Candidatus Muiribacteriaceae</taxon>
        <taxon>Candidatus Muiribacterium</taxon>
    </lineage>
</organism>
<gene>
    <name evidence="2" type="ORF">C0601_06445</name>
</gene>
<dbReference type="Pfam" id="PF00359">
    <property type="entry name" value="PTS_EIIA_2"/>
    <property type="match status" value="1"/>
</dbReference>
<name>A0A2N5ZGC2_MUIH1</name>
<comment type="caution">
    <text evidence="2">The sequence shown here is derived from an EMBL/GenBank/DDBJ whole genome shotgun (WGS) entry which is preliminary data.</text>
</comment>
<evidence type="ECO:0000259" key="1">
    <source>
        <dbReference type="PROSITE" id="PS51094"/>
    </source>
</evidence>
<dbReference type="SUPFAM" id="SSF55804">
    <property type="entry name" value="Phoshotransferase/anion transport protein"/>
    <property type="match status" value="1"/>
</dbReference>
<feature type="domain" description="PTS EIIA type-2" evidence="1">
    <location>
        <begin position="1"/>
        <end position="143"/>
    </location>
</feature>
<evidence type="ECO:0000313" key="2">
    <source>
        <dbReference type="EMBL" id="PLX17664.1"/>
    </source>
</evidence>
<dbReference type="EMBL" id="PKTG01000083">
    <property type="protein sequence ID" value="PLX17664.1"/>
    <property type="molecule type" value="Genomic_DNA"/>
</dbReference>
<proteinExistence type="predicted"/>
<accession>A0A2N5ZGC2</accession>
<protein>
    <recommendedName>
        <fullName evidence="1">PTS EIIA type-2 domain-containing protein</fullName>
    </recommendedName>
</protein>
<dbReference type="PROSITE" id="PS51094">
    <property type="entry name" value="PTS_EIIA_TYPE_2"/>
    <property type="match status" value="1"/>
</dbReference>
<dbReference type="InterPro" id="IPR002178">
    <property type="entry name" value="PTS_EIIA_type-2_dom"/>
</dbReference>